<feature type="transmembrane region" description="Helical" evidence="1">
    <location>
        <begin position="55"/>
        <end position="77"/>
    </location>
</feature>
<dbReference type="Proteomes" id="UP000887320">
    <property type="component" value="Unassembled WGS sequence"/>
</dbReference>
<reference evidence="2" key="1">
    <citation type="submission" date="2021-07" db="EMBL/GenBank/DDBJ databases">
        <authorList>
            <person name="Fernandez M."/>
            <person name="Pereira P."/>
            <person name="Torres Tejerizo G.A."/>
            <person name="Gonzalez P."/>
            <person name="Agostini E."/>
        </authorList>
    </citation>
    <scope>NUCLEOTIDE SEQUENCE</scope>
    <source>
        <strain evidence="2">SFC 500-1A</strain>
    </source>
</reference>
<keyword evidence="1" id="KW-1133">Transmembrane helix</keyword>
<evidence type="ECO:0000313" key="2">
    <source>
        <dbReference type="EMBL" id="MCF0264264.1"/>
    </source>
</evidence>
<name>A0A8X8KCL1_ACIGI</name>
<gene>
    <name evidence="2" type="ORF">KW868_07265</name>
</gene>
<protein>
    <submittedName>
        <fullName evidence="2">Uncharacterized protein</fullName>
    </submittedName>
</protein>
<proteinExistence type="predicted"/>
<dbReference type="RefSeq" id="WP_234623095.1">
    <property type="nucleotide sequence ID" value="NZ_JAHWXT010000002.1"/>
</dbReference>
<evidence type="ECO:0000256" key="1">
    <source>
        <dbReference type="SAM" id="Phobius"/>
    </source>
</evidence>
<comment type="caution">
    <text evidence="2">The sequence shown here is derived from an EMBL/GenBank/DDBJ whole genome shotgun (WGS) entry which is preliminary data.</text>
</comment>
<accession>A0A8X8KCL1</accession>
<dbReference type="AlphaFoldDB" id="A0A8X8KCL1"/>
<keyword evidence="1" id="KW-0472">Membrane</keyword>
<keyword evidence="1" id="KW-0812">Transmembrane</keyword>
<dbReference type="EMBL" id="JAHWXT010000002">
    <property type="protein sequence ID" value="MCF0264264.1"/>
    <property type="molecule type" value="Genomic_DNA"/>
</dbReference>
<organism evidence="2 3">
    <name type="scientific">Acinetobacter guillouiae</name>
    <name type="common">Acinetobacter genomosp. 11</name>
    <dbReference type="NCBI Taxonomy" id="106649"/>
    <lineage>
        <taxon>Bacteria</taxon>
        <taxon>Pseudomonadati</taxon>
        <taxon>Pseudomonadota</taxon>
        <taxon>Gammaproteobacteria</taxon>
        <taxon>Moraxellales</taxon>
        <taxon>Moraxellaceae</taxon>
        <taxon>Acinetobacter</taxon>
    </lineage>
</organism>
<evidence type="ECO:0000313" key="3">
    <source>
        <dbReference type="Proteomes" id="UP000887320"/>
    </source>
</evidence>
<sequence length="101" mass="11394">MSFIQCPYCQSTHVRQTDSGNAHANYFEQLQRCISPTQMAMFGMQIARKSGFSPLFGAAIGVVVGGVLVVVVSQYYFEKYYSNAEQYVCLDCQQPFAWVKQ</sequence>